<keyword evidence="2" id="KW-1185">Reference proteome</keyword>
<name>A0A7S8F4R5_9SPHN</name>
<dbReference type="Gene3D" id="3.40.50.720">
    <property type="entry name" value="NAD(P)-binding Rossmann-like Domain"/>
    <property type="match status" value="1"/>
</dbReference>
<gene>
    <name evidence="1" type="ORF">IRL76_00530</name>
</gene>
<dbReference type="Proteomes" id="UP000594459">
    <property type="component" value="Chromosome"/>
</dbReference>
<dbReference type="SUPFAM" id="SSF51735">
    <property type="entry name" value="NAD(P)-binding Rossmann-fold domains"/>
    <property type="match status" value="1"/>
</dbReference>
<evidence type="ECO:0000313" key="2">
    <source>
        <dbReference type="Proteomes" id="UP000594459"/>
    </source>
</evidence>
<sequence length="261" mass="28003">MAEKVFLVIGAGAGIGGHAARRFAAGGYHAVLARRSDEEGLQRLVDGIVADGGSASGRLIDASLPDTIEDLIDDVERAIGPVEAALFNLGAQIGNRPLAATTPRMFELGWRLATFAPYRLARALLPRMAERGRGAFLVTSATAAVRGNSGQASHAAAMGGRRMLCQSLNAEFAPQGVHVAHILIDAAVDAPDTLGKMIGDRWDAFKDRMGEDGLVDPGAVAETYWHIAHQPRSAWTFEADIRPYRDVPWWNDNPITAIERN</sequence>
<evidence type="ECO:0000313" key="1">
    <source>
        <dbReference type="EMBL" id="QPC99111.1"/>
    </source>
</evidence>
<proteinExistence type="predicted"/>
<dbReference type="AlphaFoldDB" id="A0A7S8F4R5"/>
<dbReference type="InterPro" id="IPR036291">
    <property type="entry name" value="NAD(P)-bd_dom_sf"/>
</dbReference>
<dbReference type="Pfam" id="PF00106">
    <property type="entry name" value="adh_short"/>
    <property type="match status" value="1"/>
</dbReference>
<dbReference type="KEGG" id="qso:IRL76_00530"/>
<organism evidence="1 2">
    <name type="scientific">Qipengyuania soli</name>
    <dbReference type="NCBI Taxonomy" id="2782568"/>
    <lineage>
        <taxon>Bacteria</taxon>
        <taxon>Pseudomonadati</taxon>
        <taxon>Pseudomonadota</taxon>
        <taxon>Alphaproteobacteria</taxon>
        <taxon>Sphingomonadales</taxon>
        <taxon>Erythrobacteraceae</taxon>
        <taxon>Qipengyuania</taxon>
    </lineage>
</organism>
<reference evidence="1 2" key="1">
    <citation type="submission" date="2020-11" db="EMBL/GenBank/DDBJ databases">
        <title>The genome sequence of Erythrobacter sp. 6D36.</title>
        <authorList>
            <person name="Liu Y."/>
        </authorList>
    </citation>
    <scope>NUCLEOTIDE SEQUENCE [LARGE SCALE GENOMIC DNA]</scope>
    <source>
        <strain evidence="1 2">6D36</strain>
    </source>
</reference>
<dbReference type="InterPro" id="IPR002347">
    <property type="entry name" value="SDR_fam"/>
</dbReference>
<dbReference type="PRINTS" id="PR00081">
    <property type="entry name" value="GDHRDH"/>
</dbReference>
<dbReference type="RefSeq" id="WP_200982175.1">
    <property type="nucleotide sequence ID" value="NZ_CP064654.1"/>
</dbReference>
<dbReference type="PANTHER" id="PTHR43431">
    <property type="entry name" value="OXIDOREDUCTASE, SHORT CHAIN DEHYDROGENASE/REDUCTASE FAMILY (AFU_ORTHOLOGUE AFUA_5G14000)"/>
    <property type="match status" value="1"/>
</dbReference>
<protein>
    <submittedName>
        <fullName evidence="1">SDR family NAD(P)-dependent oxidoreductase</fullName>
    </submittedName>
</protein>
<dbReference type="PANTHER" id="PTHR43431:SF7">
    <property type="entry name" value="OXIDOREDUCTASE, SHORT CHAIN DEHYDROGENASE_REDUCTASE FAMILY (AFU_ORTHOLOGUE AFUA_5G14000)"/>
    <property type="match status" value="1"/>
</dbReference>
<accession>A0A7S8F4R5</accession>
<dbReference type="EMBL" id="CP064654">
    <property type="protein sequence ID" value="QPC99111.1"/>
    <property type="molecule type" value="Genomic_DNA"/>
</dbReference>